<dbReference type="InterPro" id="IPR024412">
    <property type="entry name" value="Lsr2_dim_dom"/>
</dbReference>
<dbReference type="STRING" id="1123024.GCA_000423625_01006"/>
<feature type="domain" description="Lsr2 dimerization" evidence="2">
    <location>
        <begin position="1"/>
        <end position="57"/>
    </location>
</feature>
<evidence type="ECO:0000259" key="3">
    <source>
        <dbReference type="Pfam" id="PF23359"/>
    </source>
</evidence>
<dbReference type="InterPro" id="IPR042261">
    <property type="entry name" value="Lsr2-like_dimerization"/>
</dbReference>
<dbReference type="Gene3D" id="4.10.320.10">
    <property type="entry name" value="E3-binding domain"/>
    <property type="match status" value="1"/>
</dbReference>
<dbReference type="Pfam" id="PF11774">
    <property type="entry name" value="Lsr2"/>
    <property type="match status" value="1"/>
</dbReference>
<name>A0A511CYM5_9PSEU</name>
<evidence type="ECO:0000313" key="5">
    <source>
        <dbReference type="Proteomes" id="UP000321328"/>
    </source>
</evidence>
<evidence type="ECO:0000259" key="2">
    <source>
        <dbReference type="Pfam" id="PF11774"/>
    </source>
</evidence>
<accession>A0A511CYM5</accession>
<keyword evidence="1" id="KW-0238">DNA-binding</keyword>
<dbReference type="InterPro" id="IPR055370">
    <property type="entry name" value="Lsr2_DNA-bd"/>
</dbReference>
<comment type="caution">
    <text evidence="4">The sequence shown here is derived from an EMBL/GenBank/DDBJ whole genome shotgun (WGS) entry which is preliminary data.</text>
</comment>
<dbReference type="Pfam" id="PF23359">
    <property type="entry name" value="Lsr2_DNA-bd"/>
    <property type="match status" value="1"/>
</dbReference>
<protein>
    <submittedName>
        <fullName evidence="4">Protein lsr2</fullName>
    </submittedName>
</protein>
<proteinExistence type="predicted"/>
<evidence type="ECO:0000313" key="4">
    <source>
        <dbReference type="EMBL" id="GEL16344.1"/>
    </source>
</evidence>
<gene>
    <name evidence="4" type="ORF">PA7_01810</name>
</gene>
<keyword evidence="5" id="KW-1185">Reference proteome</keyword>
<dbReference type="GO" id="GO:0016746">
    <property type="term" value="F:acyltransferase activity"/>
    <property type="evidence" value="ECO:0007669"/>
    <property type="project" value="InterPro"/>
</dbReference>
<feature type="domain" description="Lsr2 DNA-binding" evidence="3">
    <location>
        <begin position="71"/>
        <end position="107"/>
    </location>
</feature>
<evidence type="ECO:0000256" key="1">
    <source>
        <dbReference type="ARBA" id="ARBA00023125"/>
    </source>
</evidence>
<organism evidence="4 5">
    <name type="scientific">Pseudonocardia asaccharolytica DSM 44247 = NBRC 16224</name>
    <dbReference type="NCBI Taxonomy" id="1123024"/>
    <lineage>
        <taxon>Bacteria</taxon>
        <taxon>Bacillati</taxon>
        <taxon>Actinomycetota</taxon>
        <taxon>Actinomycetes</taxon>
        <taxon>Pseudonocardiales</taxon>
        <taxon>Pseudonocardiaceae</taxon>
        <taxon>Pseudonocardia</taxon>
    </lineage>
</organism>
<sequence length="111" mass="12229">MARIEEVILIDDLDGKRAAETIGFAVEGKAYEIDLSSENAVRFRNALAPFIEAARRVPGGARRTAMRRASSDRKRSAEIREWALRAGHKVSDRGRIPASVLAAYREAHPAA</sequence>
<dbReference type="AlphaFoldDB" id="A0A511CYM5"/>
<dbReference type="RefSeq" id="WP_028929120.1">
    <property type="nucleotide sequence ID" value="NZ_AUII01000003.1"/>
</dbReference>
<reference evidence="4 5" key="1">
    <citation type="submission" date="2019-07" db="EMBL/GenBank/DDBJ databases">
        <title>Whole genome shotgun sequence of Pseudonocardia asaccharolytica NBRC 16224.</title>
        <authorList>
            <person name="Hosoyama A."/>
            <person name="Uohara A."/>
            <person name="Ohji S."/>
            <person name="Ichikawa N."/>
        </authorList>
    </citation>
    <scope>NUCLEOTIDE SEQUENCE [LARGE SCALE GENOMIC DNA]</scope>
    <source>
        <strain evidence="4 5">NBRC 16224</strain>
    </source>
</reference>
<dbReference type="Gene3D" id="3.30.60.230">
    <property type="entry name" value="Lsr2, dimerization domain"/>
    <property type="match status" value="1"/>
</dbReference>
<dbReference type="InterPro" id="IPR036625">
    <property type="entry name" value="E3-bd_dom_sf"/>
</dbReference>
<dbReference type="Proteomes" id="UP000321328">
    <property type="component" value="Unassembled WGS sequence"/>
</dbReference>
<dbReference type="EMBL" id="BJVI01000001">
    <property type="protein sequence ID" value="GEL16344.1"/>
    <property type="molecule type" value="Genomic_DNA"/>
</dbReference>
<dbReference type="OrthoDB" id="4113332at2"/>
<dbReference type="GO" id="GO:0003677">
    <property type="term" value="F:DNA binding"/>
    <property type="evidence" value="ECO:0007669"/>
    <property type="project" value="UniProtKB-KW"/>
</dbReference>